<gene>
    <name evidence="1" type="ORF">DPV98_05825</name>
</gene>
<dbReference type="EMBL" id="QEQD01000005">
    <property type="protein sequence ID" value="RDF04043.1"/>
    <property type="molecule type" value="Genomic_DNA"/>
</dbReference>
<evidence type="ECO:0000313" key="1">
    <source>
        <dbReference type="EMBL" id="RDF04043.1"/>
    </source>
</evidence>
<accession>A0A369ZDW1</accession>
<protein>
    <submittedName>
        <fullName evidence="1">Uncharacterized protein</fullName>
    </submittedName>
</protein>
<sequence>MKKILLIVSAFMLNGCLYSFEDECIKPIIQVVSNSCHKNKGKEFPLVAGYQKKVTLGRTNTEQRWKDLVSCGGKYGDYNLTYYPEHQDIEKFYQKIDECMLNKGYIYIKNNQCGYQDPKWNKGVCNL</sequence>
<comment type="caution">
    <text evidence="1">The sequence shown here is derived from an EMBL/GenBank/DDBJ whole genome shotgun (WGS) entry which is preliminary data.</text>
</comment>
<proteinExistence type="predicted"/>
<dbReference type="AlphaFoldDB" id="A0A369ZDW1"/>
<dbReference type="RefSeq" id="WP_111313023.1">
    <property type="nucleotide sequence ID" value="NZ_QEQD01000005.1"/>
</dbReference>
<dbReference type="Proteomes" id="UP000253999">
    <property type="component" value="Unassembled WGS sequence"/>
</dbReference>
<organism evidence="1 2">
    <name type="scientific">Haemophilus parahaemolyticus</name>
    <dbReference type="NCBI Taxonomy" id="735"/>
    <lineage>
        <taxon>Bacteria</taxon>
        <taxon>Pseudomonadati</taxon>
        <taxon>Pseudomonadota</taxon>
        <taxon>Gammaproteobacteria</taxon>
        <taxon>Pasteurellales</taxon>
        <taxon>Pasteurellaceae</taxon>
        <taxon>Haemophilus</taxon>
    </lineage>
</organism>
<reference evidence="1 2" key="1">
    <citation type="submission" date="2018-05" db="EMBL/GenBank/DDBJ databases">
        <title>Draft Genome Sequences for a Diverse set of 7 Haemophilus Species.</title>
        <authorList>
            <person name="Nichols M."/>
            <person name="Topaz N."/>
            <person name="Wang X."/>
            <person name="Wang X."/>
            <person name="Boxrud D."/>
        </authorList>
    </citation>
    <scope>NUCLEOTIDE SEQUENCE [LARGE SCALE GENOMIC DNA]</scope>
    <source>
        <strain evidence="1 2">C2010039593</strain>
    </source>
</reference>
<name>A0A369ZDW1_HAEPH</name>
<evidence type="ECO:0000313" key="2">
    <source>
        <dbReference type="Proteomes" id="UP000253999"/>
    </source>
</evidence>